<evidence type="ECO:0000256" key="2">
    <source>
        <dbReference type="ARBA" id="ARBA00023054"/>
    </source>
</evidence>
<comment type="caution">
    <text evidence="5">The sequence shown here is derived from an EMBL/GenBank/DDBJ whole genome shotgun (WGS) entry which is preliminary data.</text>
</comment>
<feature type="region of interest" description="Disordered" evidence="4">
    <location>
        <begin position="184"/>
        <end position="215"/>
    </location>
</feature>
<gene>
    <name evidence="5" type="ORF">QYM36_015758</name>
</gene>
<feature type="compositionally biased region" description="Basic and acidic residues" evidence="4">
    <location>
        <begin position="184"/>
        <end position="200"/>
    </location>
</feature>
<feature type="coiled-coil region" evidence="3">
    <location>
        <begin position="526"/>
        <end position="581"/>
    </location>
</feature>
<feature type="region of interest" description="Disordered" evidence="4">
    <location>
        <begin position="229"/>
        <end position="250"/>
    </location>
</feature>
<sequence length="589" mass="67362">MECEYDLIPNSARSTESIVQENKESIIEEESEQFLEVNPGSNNAPDSKCLLSTRGDDRFSQDLEGLDVIGQSNVAHHSSTTLEPTKKVLRSLSVKSFEDNELLVDLADQIGEPSCIGLSNYGDLTPRGCKARQKLTKELSVTDENDEKDFIVDFFGKSNDEAESRLAARRQARAEAREIRMRELEKQQREAEENADKHYEMTGASPDPPPLRPISSISTSRLQVQTRLGGSALHGSSRRSSEDSTEESLSLREMKYELRDLEEKFRRAMVANAQLDNEKSALTYQISLLKDELEEMQETNSRIQKESREHKREGEQLRLLATKLKDESEYLRRQVEERDRLIEEHSLVLVGDSETEDSSDEEEETTRRKSHLNSTRKTAGNSPRKALVSQEVAQLLEKAGEGSLDVRIRRLTEEKRDLSDQVRRLRLELEEERTSHLKQKRLAAAALATAAPTIPNGVDSDPIEMQREIAKQTNEYKFKLQKAEQEVATLQANLKIDVSESETLRLSFPLLKEMPSQNSGKWCNLVSRLESQVQRYKTAAEAAEQVEDDLKAEKRKLQRELRDVRQQFDDADAARRVLQRQYDKLTHYR</sequence>
<feature type="compositionally biased region" description="Acidic residues" evidence="4">
    <location>
        <begin position="353"/>
        <end position="364"/>
    </location>
</feature>
<evidence type="ECO:0008006" key="7">
    <source>
        <dbReference type="Google" id="ProtNLM"/>
    </source>
</evidence>
<feature type="coiled-coil region" evidence="3">
    <location>
        <begin position="408"/>
        <end position="435"/>
    </location>
</feature>
<keyword evidence="2 3" id="KW-0175">Coiled coil</keyword>
<keyword evidence="6" id="KW-1185">Reference proteome</keyword>
<dbReference type="EMBL" id="JAVRJZ010000020">
    <property type="protein sequence ID" value="KAK2705473.1"/>
    <property type="molecule type" value="Genomic_DNA"/>
</dbReference>
<dbReference type="PANTHER" id="PTHR19212:SF0">
    <property type="entry name" value="LD07988P"/>
    <property type="match status" value="1"/>
</dbReference>
<feature type="coiled-coil region" evidence="3">
    <location>
        <begin position="251"/>
        <end position="313"/>
    </location>
</feature>
<feature type="coiled-coil region" evidence="3">
    <location>
        <begin position="473"/>
        <end position="500"/>
    </location>
</feature>
<evidence type="ECO:0000256" key="3">
    <source>
        <dbReference type="SAM" id="Coils"/>
    </source>
</evidence>
<proteinExistence type="inferred from homology"/>
<accession>A0AA88H640</accession>
<evidence type="ECO:0000313" key="5">
    <source>
        <dbReference type="EMBL" id="KAK2705473.1"/>
    </source>
</evidence>
<feature type="compositionally biased region" description="Polar residues" evidence="4">
    <location>
        <begin position="372"/>
        <end position="381"/>
    </location>
</feature>
<reference evidence="5" key="1">
    <citation type="submission" date="2023-07" db="EMBL/GenBank/DDBJ databases">
        <title>Chromosome-level genome assembly of Artemia franciscana.</title>
        <authorList>
            <person name="Jo E."/>
        </authorList>
    </citation>
    <scope>NUCLEOTIDE SEQUENCE</scope>
    <source>
        <tissue evidence="5">Whole body</tissue>
    </source>
</reference>
<dbReference type="Proteomes" id="UP001187531">
    <property type="component" value="Unassembled WGS sequence"/>
</dbReference>
<feature type="region of interest" description="Disordered" evidence="4">
    <location>
        <begin position="346"/>
        <end position="386"/>
    </location>
</feature>
<dbReference type="GO" id="GO:0006355">
    <property type="term" value="P:regulation of DNA-templated transcription"/>
    <property type="evidence" value="ECO:0007669"/>
    <property type="project" value="InterPro"/>
</dbReference>
<evidence type="ECO:0000313" key="6">
    <source>
        <dbReference type="Proteomes" id="UP001187531"/>
    </source>
</evidence>
<evidence type="ECO:0000256" key="4">
    <source>
        <dbReference type="SAM" id="MobiDB-lite"/>
    </source>
</evidence>
<organism evidence="5 6">
    <name type="scientific">Artemia franciscana</name>
    <name type="common">Brine shrimp</name>
    <name type="synonym">Artemia sanfranciscana</name>
    <dbReference type="NCBI Taxonomy" id="6661"/>
    <lineage>
        <taxon>Eukaryota</taxon>
        <taxon>Metazoa</taxon>
        <taxon>Ecdysozoa</taxon>
        <taxon>Arthropoda</taxon>
        <taxon>Crustacea</taxon>
        <taxon>Branchiopoda</taxon>
        <taxon>Anostraca</taxon>
        <taxon>Artemiidae</taxon>
        <taxon>Artemia</taxon>
    </lineage>
</organism>
<dbReference type="Pfam" id="PF09738">
    <property type="entry name" value="LRRFIP"/>
    <property type="match status" value="1"/>
</dbReference>
<dbReference type="InterPro" id="IPR019139">
    <property type="entry name" value="LRRFIP1/2"/>
</dbReference>
<protein>
    <recommendedName>
        <fullName evidence="7">Leucine-rich repeat flightless-interacting protein 2</fullName>
    </recommendedName>
</protein>
<dbReference type="Gene3D" id="1.20.5.4090">
    <property type="match status" value="1"/>
</dbReference>
<dbReference type="AlphaFoldDB" id="A0AA88H640"/>
<name>A0AA88H640_ARTSF</name>
<comment type="similarity">
    <text evidence="1">Belongs to the LRRFIP family.</text>
</comment>
<dbReference type="PANTHER" id="PTHR19212">
    <property type="entry name" value="LEUCINE RICH REPEAT IN FLII INTERACTING PROTEIN"/>
    <property type="match status" value="1"/>
</dbReference>
<evidence type="ECO:0000256" key="1">
    <source>
        <dbReference type="ARBA" id="ARBA00008275"/>
    </source>
</evidence>